<dbReference type="Proteomes" id="UP000694232">
    <property type="component" value="Chromosome 1"/>
</dbReference>
<evidence type="ECO:0000313" key="4">
    <source>
        <dbReference type="Proteomes" id="UP000694232"/>
    </source>
</evidence>
<gene>
    <name evidence="3" type="ORF">KNV97_09360</name>
</gene>
<dbReference type="GO" id="GO:0016853">
    <property type="term" value="F:isomerase activity"/>
    <property type="evidence" value="ECO:0007669"/>
    <property type="project" value="UniProtKB-KW"/>
</dbReference>
<evidence type="ECO:0000259" key="2">
    <source>
        <dbReference type="Pfam" id="PF16036"/>
    </source>
</evidence>
<dbReference type="Pfam" id="PF16036">
    <property type="entry name" value="Chalcone_3"/>
    <property type="match status" value="1"/>
</dbReference>
<proteinExistence type="predicted"/>
<dbReference type="KEGG" id="vos:KNV97_09360"/>
<feature type="signal peptide" evidence="1">
    <location>
        <begin position="1"/>
        <end position="22"/>
    </location>
</feature>
<dbReference type="AlphaFoldDB" id="A0A975UAX6"/>
<keyword evidence="1" id="KW-0732">Signal</keyword>
<keyword evidence="4" id="KW-1185">Reference proteome</keyword>
<reference evidence="3" key="1">
    <citation type="submission" date="2021-06" db="EMBL/GenBank/DDBJ databases">
        <title>Vibrio nov. sp., novel gut bacterium isolated from Yellow Sea oyster.</title>
        <authorList>
            <person name="Muhammad N."/>
            <person name="Nguyen T.H."/>
            <person name="Lee Y.-J."/>
            <person name="Ko J."/>
            <person name="Kim S.-G."/>
        </authorList>
    </citation>
    <scope>NUCLEOTIDE SEQUENCE</scope>
    <source>
        <strain evidence="3">OG9-811</strain>
    </source>
</reference>
<keyword evidence="3" id="KW-0413">Isomerase</keyword>
<organism evidence="3 4">
    <name type="scientific">Vibrio ostreae</name>
    <dbReference type="NCBI Taxonomy" id="2841925"/>
    <lineage>
        <taxon>Bacteria</taxon>
        <taxon>Pseudomonadati</taxon>
        <taxon>Pseudomonadota</taxon>
        <taxon>Gammaproteobacteria</taxon>
        <taxon>Vibrionales</taxon>
        <taxon>Vibrionaceae</taxon>
        <taxon>Vibrio</taxon>
    </lineage>
</organism>
<accession>A0A975UAX6</accession>
<sequence>MKTSIATLFLSTLLWTGVTASAAEVNGTQKPQWNEWPVVGQATLSWLWLDIYSSRLRTPDGKYQQQDDVPRHPLALEIRYLRDIEREDLVEATRDQWQKMGYSSDEIERWLPLLETMLPNVLSGEKLVYVSDGHRGQMIHMSLQDKSQILGEVTDTKFNSAFLAIWLSPNTQYPKLRSQLIGMNR</sequence>
<feature type="domain" description="Chalcone isomerase" evidence="2">
    <location>
        <begin position="43"/>
        <end position="182"/>
    </location>
</feature>
<protein>
    <submittedName>
        <fullName evidence="3">Chalcone isomerase family protein</fullName>
    </submittedName>
</protein>
<evidence type="ECO:0000256" key="1">
    <source>
        <dbReference type="SAM" id="SignalP"/>
    </source>
</evidence>
<dbReference type="InterPro" id="IPR016087">
    <property type="entry name" value="Chalcone_isomerase"/>
</dbReference>
<dbReference type="EMBL" id="CP076643">
    <property type="protein sequence ID" value="QXO18459.1"/>
    <property type="molecule type" value="Genomic_DNA"/>
</dbReference>
<name>A0A975UAX6_9VIBR</name>
<feature type="chain" id="PRO_5038021270" evidence="1">
    <location>
        <begin position="23"/>
        <end position="185"/>
    </location>
</feature>
<dbReference type="RefSeq" id="WP_136484436.1">
    <property type="nucleotide sequence ID" value="NZ_CP076643.1"/>
</dbReference>
<evidence type="ECO:0000313" key="3">
    <source>
        <dbReference type="EMBL" id="QXO18459.1"/>
    </source>
</evidence>